<feature type="non-terminal residue" evidence="1">
    <location>
        <position position="1"/>
    </location>
</feature>
<sequence>PDTYYGADPLRLELRVREDLSHFVQPKKDLGWPVLPSFFIEVKGPEGNAAVLKRQSVYDSVLTARRIQHLRTYYCDDEDELFDGAAYVLCATFNDGRLRFYATHVVRASNRNGMKNHHTEIMDFAIDNRQDEFVKARAAMWNARQWTDDRRNEMIDAANAFRPAQGDQHGS</sequence>
<name>A0A9P4S5N8_9PEZI</name>
<dbReference type="AlphaFoldDB" id="A0A9P4S5N8"/>
<evidence type="ECO:0000313" key="2">
    <source>
        <dbReference type="Proteomes" id="UP000799429"/>
    </source>
</evidence>
<comment type="caution">
    <text evidence="1">The sequence shown here is derived from an EMBL/GenBank/DDBJ whole genome shotgun (WGS) entry which is preliminary data.</text>
</comment>
<organism evidence="1 2">
    <name type="scientific">Patellaria atrata CBS 101060</name>
    <dbReference type="NCBI Taxonomy" id="1346257"/>
    <lineage>
        <taxon>Eukaryota</taxon>
        <taxon>Fungi</taxon>
        <taxon>Dikarya</taxon>
        <taxon>Ascomycota</taxon>
        <taxon>Pezizomycotina</taxon>
        <taxon>Dothideomycetes</taxon>
        <taxon>Dothideomycetes incertae sedis</taxon>
        <taxon>Patellariales</taxon>
        <taxon>Patellariaceae</taxon>
        <taxon>Patellaria</taxon>
    </lineage>
</organism>
<dbReference type="Proteomes" id="UP000799429">
    <property type="component" value="Unassembled WGS sequence"/>
</dbReference>
<proteinExistence type="predicted"/>
<reference evidence="1" key="1">
    <citation type="journal article" date="2020" name="Stud. Mycol.">
        <title>101 Dothideomycetes genomes: a test case for predicting lifestyles and emergence of pathogens.</title>
        <authorList>
            <person name="Haridas S."/>
            <person name="Albert R."/>
            <person name="Binder M."/>
            <person name="Bloem J."/>
            <person name="Labutti K."/>
            <person name="Salamov A."/>
            <person name="Andreopoulos B."/>
            <person name="Baker S."/>
            <person name="Barry K."/>
            <person name="Bills G."/>
            <person name="Bluhm B."/>
            <person name="Cannon C."/>
            <person name="Castanera R."/>
            <person name="Culley D."/>
            <person name="Daum C."/>
            <person name="Ezra D."/>
            <person name="Gonzalez J."/>
            <person name="Henrissat B."/>
            <person name="Kuo A."/>
            <person name="Liang C."/>
            <person name="Lipzen A."/>
            <person name="Lutzoni F."/>
            <person name="Magnuson J."/>
            <person name="Mondo S."/>
            <person name="Nolan M."/>
            <person name="Ohm R."/>
            <person name="Pangilinan J."/>
            <person name="Park H.-J."/>
            <person name="Ramirez L."/>
            <person name="Alfaro M."/>
            <person name="Sun H."/>
            <person name="Tritt A."/>
            <person name="Yoshinaga Y."/>
            <person name="Zwiers L.-H."/>
            <person name="Turgeon B."/>
            <person name="Goodwin S."/>
            <person name="Spatafora J."/>
            <person name="Crous P."/>
            <person name="Grigoriev I."/>
        </authorList>
    </citation>
    <scope>NUCLEOTIDE SEQUENCE</scope>
    <source>
        <strain evidence="1">CBS 101060</strain>
    </source>
</reference>
<dbReference type="OrthoDB" id="5336565at2759"/>
<keyword evidence="2" id="KW-1185">Reference proteome</keyword>
<dbReference type="EMBL" id="MU006103">
    <property type="protein sequence ID" value="KAF2836633.1"/>
    <property type="molecule type" value="Genomic_DNA"/>
</dbReference>
<evidence type="ECO:0000313" key="1">
    <source>
        <dbReference type="EMBL" id="KAF2836633.1"/>
    </source>
</evidence>
<accession>A0A9P4S5N8</accession>
<protein>
    <submittedName>
        <fullName evidence="1">Uncharacterized protein</fullName>
    </submittedName>
</protein>
<gene>
    <name evidence="1" type="ORF">M501DRAFT_939467</name>
</gene>